<keyword evidence="2" id="KW-1185">Reference proteome</keyword>
<organism evidence="1 2">
    <name type="scientific">Helicocarpus griseus UAMH5409</name>
    <dbReference type="NCBI Taxonomy" id="1447875"/>
    <lineage>
        <taxon>Eukaryota</taxon>
        <taxon>Fungi</taxon>
        <taxon>Dikarya</taxon>
        <taxon>Ascomycota</taxon>
        <taxon>Pezizomycotina</taxon>
        <taxon>Eurotiomycetes</taxon>
        <taxon>Eurotiomycetidae</taxon>
        <taxon>Onygenales</taxon>
        <taxon>Ajellomycetaceae</taxon>
        <taxon>Helicocarpus</taxon>
    </lineage>
</organism>
<evidence type="ECO:0000313" key="1">
    <source>
        <dbReference type="EMBL" id="PGH18858.1"/>
    </source>
</evidence>
<dbReference type="AlphaFoldDB" id="A0A2B7YD74"/>
<gene>
    <name evidence="1" type="ORF">AJ79_00271</name>
</gene>
<reference evidence="1 2" key="1">
    <citation type="submission" date="2017-10" db="EMBL/GenBank/DDBJ databases">
        <title>Comparative genomics in systemic dimorphic fungi from Ajellomycetaceae.</title>
        <authorList>
            <person name="Munoz J.F."/>
            <person name="Mcewen J.G."/>
            <person name="Clay O.K."/>
            <person name="Cuomo C.A."/>
        </authorList>
    </citation>
    <scope>NUCLEOTIDE SEQUENCE [LARGE SCALE GENOMIC DNA]</scope>
    <source>
        <strain evidence="1 2">UAMH5409</strain>
    </source>
</reference>
<name>A0A2B7YD74_9EURO</name>
<accession>A0A2B7YD74</accession>
<proteinExistence type="predicted"/>
<dbReference type="EMBL" id="PDNB01000002">
    <property type="protein sequence ID" value="PGH18858.1"/>
    <property type="molecule type" value="Genomic_DNA"/>
</dbReference>
<dbReference type="Proteomes" id="UP000223968">
    <property type="component" value="Unassembled WGS sequence"/>
</dbReference>
<evidence type="ECO:0000313" key="2">
    <source>
        <dbReference type="Proteomes" id="UP000223968"/>
    </source>
</evidence>
<comment type="caution">
    <text evidence="1">The sequence shown here is derived from an EMBL/GenBank/DDBJ whole genome shotgun (WGS) entry which is preliminary data.</text>
</comment>
<sequence length="89" mass="10013">MSEDYDDGDDDSDDIVTMMMTLIDSAGDRVGLASWLLDFGEREVEGEEGDKGEASRYTALDLRELPSNLETFDICTWKSALLLYYCVDI</sequence>
<protein>
    <submittedName>
        <fullName evidence="1">Uncharacterized protein</fullName>
    </submittedName>
</protein>